<dbReference type="AlphaFoldDB" id="A0A346B1U7"/>
<proteinExistence type="predicted"/>
<dbReference type="RefSeq" id="WP_095629472.1">
    <property type="nucleotide sequence ID" value="NZ_CP029462.1"/>
</dbReference>
<evidence type="ECO:0000256" key="1">
    <source>
        <dbReference type="SAM" id="SignalP"/>
    </source>
</evidence>
<feature type="chain" id="PRO_5016831285" evidence="1">
    <location>
        <begin position="27"/>
        <end position="137"/>
    </location>
</feature>
<evidence type="ECO:0000313" key="2">
    <source>
        <dbReference type="EMBL" id="AXL22090.1"/>
    </source>
</evidence>
<accession>A0A346B1U7</accession>
<dbReference type="OrthoDB" id="9969468at2"/>
<dbReference type="KEGG" id="meg:DKB62_11265"/>
<dbReference type="EMBL" id="CP029462">
    <property type="protein sequence ID" value="AXL22090.1"/>
    <property type="molecule type" value="Genomic_DNA"/>
</dbReference>
<sequence>MAKILQKSIAAILLSGAILFPCASHAMDWNDYDESPHYAPTAMHQGYYQVDLVDTLSIDEYAPPIYVLSVNSFLVSPDGTTKNIGRTTYKLNYETKEAWLLTLKKPEWFPITTATTSSRDLFNKLFMKAYGIPFIAN</sequence>
<keyword evidence="3" id="KW-1185">Reference proteome</keyword>
<gene>
    <name evidence="2" type="ORF">DKB62_11265</name>
</gene>
<keyword evidence="1" id="KW-0732">Signal</keyword>
<name>A0A346B1U7_9FIRM</name>
<feature type="signal peptide" evidence="1">
    <location>
        <begin position="1"/>
        <end position="26"/>
    </location>
</feature>
<organism evidence="2 3">
    <name type="scientific">Megasphaera stantonii</name>
    <dbReference type="NCBI Taxonomy" id="2144175"/>
    <lineage>
        <taxon>Bacteria</taxon>
        <taxon>Bacillati</taxon>
        <taxon>Bacillota</taxon>
        <taxon>Negativicutes</taxon>
        <taxon>Veillonellales</taxon>
        <taxon>Veillonellaceae</taxon>
        <taxon>Megasphaera</taxon>
    </lineage>
</organism>
<dbReference type="Proteomes" id="UP000254337">
    <property type="component" value="Chromosome"/>
</dbReference>
<reference evidence="2 3" key="1">
    <citation type="submission" date="2018-05" db="EMBL/GenBank/DDBJ databases">
        <title>Complete genome sequence of Megasphaera sp. AJH120T, isolated from the ceca of a chicken.</title>
        <authorList>
            <person name="Maki J."/>
            <person name="Looft T."/>
        </authorList>
    </citation>
    <scope>NUCLEOTIDE SEQUENCE [LARGE SCALE GENOMIC DNA]</scope>
    <source>
        <strain evidence="2 3">AJH120</strain>
    </source>
</reference>
<protein>
    <submittedName>
        <fullName evidence="2">Uncharacterized protein</fullName>
    </submittedName>
</protein>
<evidence type="ECO:0000313" key="3">
    <source>
        <dbReference type="Proteomes" id="UP000254337"/>
    </source>
</evidence>